<sequence>MAQIKNYMEEIVFSSIREVLDDINVCSCDKCILDIAAIALNELPPKYIVTEKGELYSKVDSLRQQFEVDVISAIAKAAVLVKRNPRHDQV</sequence>
<reference evidence="2" key="1">
    <citation type="submission" date="2011-12" db="EMBL/GenBank/DDBJ databases">
        <title>Complete sequence of Clostridium clariflavum DSM 19732.</title>
        <authorList>
            <consortium name="US DOE Joint Genome Institute"/>
            <person name="Lucas S."/>
            <person name="Han J."/>
            <person name="Lapidus A."/>
            <person name="Cheng J.-F."/>
            <person name="Goodwin L."/>
            <person name="Pitluck S."/>
            <person name="Peters L."/>
            <person name="Teshima H."/>
            <person name="Detter J.C."/>
            <person name="Han C."/>
            <person name="Tapia R."/>
            <person name="Land M."/>
            <person name="Hauser L."/>
            <person name="Kyrpides N."/>
            <person name="Ivanova N."/>
            <person name="Pagani I."/>
            <person name="Kitzmiller T."/>
            <person name="Lynd L."/>
            <person name="Izquierdo J."/>
            <person name="Woyke T."/>
        </authorList>
    </citation>
    <scope>NUCLEOTIDE SEQUENCE [LARGE SCALE GENOMIC DNA]</scope>
    <source>
        <strain evidence="2">DSM 19732 / NBRC 101661 / EBR45</strain>
    </source>
</reference>
<dbReference type="InterPro" id="IPR019657">
    <property type="entry name" value="ComFB"/>
</dbReference>
<name>G8M0G5_ACECE</name>
<reference evidence="1 2" key="2">
    <citation type="journal article" date="2012" name="Stand. Genomic Sci.">
        <title>Complete Genome Sequence of Clostridium clariflavum DSM 19732.</title>
        <authorList>
            <person name="Izquierdo J.A."/>
            <person name="Goodwin L."/>
            <person name="Davenport K.W."/>
            <person name="Teshima H."/>
            <person name="Bruce D."/>
            <person name="Detter C."/>
            <person name="Tapia R."/>
            <person name="Han S."/>
            <person name="Land M."/>
            <person name="Hauser L."/>
            <person name="Jeffries C.D."/>
            <person name="Han J."/>
            <person name="Pitluck S."/>
            <person name="Nolan M."/>
            <person name="Chen A."/>
            <person name="Huntemann M."/>
            <person name="Mavromatis K."/>
            <person name="Mikhailova N."/>
            <person name="Liolios K."/>
            <person name="Woyke T."/>
            <person name="Lynd L.R."/>
        </authorList>
    </citation>
    <scope>NUCLEOTIDE SEQUENCE [LARGE SCALE GENOMIC DNA]</scope>
    <source>
        <strain evidence="2">DSM 19732 / NBRC 101661 / EBR45</strain>
    </source>
</reference>
<accession>G8M0G5</accession>
<evidence type="ECO:0000313" key="1">
    <source>
        <dbReference type="EMBL" id="AEV68010.1"/>
    </source>
</evidence>
<dbReference type="STRING" id="720554.Clocl_1359"/>
<keyword evidence="2" id="KW-1185">Reference proteome</keyword>
<dbReference type="Proteomes" id="UP000005435">
    <property type="component" value="Chromosome"/>
</dbReference>
<dbReference type="EMBL" id="CP003065">
    <property type="protein sequence ID" value="AEV68010.1"/>
    <property type="molecule type" value="Genomic_DNA"/>
</dbReference>
<evidence type="ECO:0000313" key="2">
    <source>
        <dbReference type="Proteomes" id="UP000005435"/>
    </source>
</evidence>
<dbReference type="eggNOG" id="ENOG5032ZR4">
    <property type="taxonomic scope" value="Bacteria"/>
</dbReference>
<protein>
    <submittedName>
        <fullName evidence="1">Late competence development protein ComFB</fullName>
    </submittedName>
</protein>
<dbReference type="HOGENOM" id="CLU_170941_0_0_9"/>
<gene>
    <name evidence="1" type="ordered locus">Clocl_1359</name>
</gene>
<organism evidence="1 2">
    <name type="scientific">Acetivibrio clariflavus (strain DSM 19732 / NBRC 101661 / EBR45)</name>
    <name type="common">Clostridium clariflavum</name>
    <dbReference type="NCBI Taxonomy" id="720554"/>
    <lineage>
        <taxon>Bacteria</taxon>
        <taxon>Bacillati</taxon>
        <taxon>Bacillota</taxon>
        <taxon>Clostridia</taxon>
        <taxon>Eubacteriales</taxon>
        <taxon>Oscillospiraceae</taxon>
        <taxon>Acetivibrio</taxon>
    </lineage>
</organism>
<dbReference type="RefSeq" id="WP_014254624.1">
    <property type="nucleotide sequence ID" value="NC_016627.1"/>
</dbReference>
<dbReference type="KEGG" id="ccl:Clocl_1359"/>
<dbReference type="OrthoDB" id="5616024at2"/>
<dbReference type="AlphaFoldDB" id="G8M0G5"/>
<dbReference type="Pfam" id="PF10719">
    <property type="entry name" value="ComFB"/>
    <property type="match status" value="1"/>
</dbReference>
<proteinExistence type="predicted"/>